<dbReference type="Proteomes" id="UP000764837">
    <property type="component" value="Unassembled WGS sequence"/>
</dbReference>
<proteinExistence type="predicted"/>
<dbReference type="EMBL" id="JAFBBP010000001">
    <property type="protein sequence ID" value="MBM7491736.1"/>
    <property type="molecule type" value="Genomic_DNA"/>
</dbReference>
<name>A0ABS2LU72_9ACTN</name>
<comment type="caution">
    <text evidence="1">The sequence shown here is derived from an EMBL/GenBank/DDBJ whole genome shotgun (WGS) entry which is preliminary data.</text>
</comment>
<evidence type="ECO:0000313" key="1">
    <source>
        <dbReference type="EMBL" id="MBM7491736.1"/>
    </source>
</evidence>
<dbReference type="RefSeq" id="WP_204942751.1">
    <property type="nucleotide sequence ID" value="NZ_JAFBBP010000001.1"/>
</dbReference>
<sequence length="153" mass="16480">MIGKPFDQPDARAAGAWFQGGDALPIAGQERYHGGTGVRPLRVAFEGTGFGQPGKVGVAVDPAVRQTGELLILDDFPEAELGELGRRGQYAPVPVYRNVGDRANGLGPHALDELDPQYERVRIAWWLGSPPNVVTTCGEDPHRHESGKGTRDE</sequence>
<reference evidence="1 2" key="1">
    <citation type="submission" date="2021-01" db="EMBL/GenBank/DDBJ databases">
        <title>Sequencing the genomes of 1000 actinobacteria strains.</title>
        <authorList>
            <person name="Klenk H.-P."/>
        </authorList>
    </citation>
    <scope>NUCLEOTIDE SEQUENCE [LARGE SCALE GENOMIC DNA]</scope>
    <source>
        <strain evidence="1 2">DSM 100204</strain>
    </source>
</reference>
<protein>
    <submittedName>
        <fullName evidence="1">Uncharacterized protein</fullName>
    </submittedName>
</protein>
<organism evidence="1 2">
    <name type="scientific">Micromonospora luteifusca</name>
    <dbReference type="NCBI Taxonomy" id="709860"/>
    <lineage>
        <taxon>Bacteria</taxon>
        <taxon>Bacillati</taxon>
        <taxon>Actinomycetota</taxon>
        <taxon>Actinomycetes</taxon>
        <taxon>Micromonosporales</taxon>
        <taxon>Micromonosporaceae</taxon>
        <taxon>Micromonospora</taxon>
    </lineage>
</organism>
<accession>A0ABS2LU72</accession>
<gene>
    <name evidence="1" type="ORF">JOD64_002958</name>
</gene>
<keyword evidence="2" id="KW-1185">Reference proteome</keyword>
<evidence type="ECO:0000313" key="2">
    <source>
        <dbReference type="Proteomes" id="UP000764837"/>
    </source>
</evidence>